<evidence type="ECO:0000313" key="2">
    <source>
        <dbReference type="Proteomes" id="UP001208017"/>
    </source>
</evidence>
<sequence>MHPLQQENYYLRQRVFELEREIQHIRLMLAAKTLIVENIEIRLDKIKIDNLSGALQIGLTHQVEQINDNSIHLPSLKDCGPRLRL</sequence>
<keyword evidence="2" id="KW-1185">Reference proteome</keyword>
<dbReference type="RefSeq" id="WP_267152933.1">
    <property type="nucleotide sequence ID" value="NZ_JAPMLT010000012.1"/>
</dbReference>
<dbReference type="Pfam" id="PF10737">
    <property type="entry name" value="GerPC"/>
    <property type="match status" value="1"/>
</dbReference>
<comment type="caution">
    <text evidence="1">The sequence shown here is derived from an EMBL/GenBank/DDBJ whole genome shotgun (WGS) entry which is preliminary data.</text>
</comment>
<protein>
    <submittedName>
        <fullName evidence="1">Spore germination protein GerPC</fullName>
    </submittedName>
</protein>
<reference evidence="1 2" key="1">
    <citation type="submission" date="2022-11" db="EMBL/GenBank/DDBJ databases">
        <title>Study of microbial diversity in lake waters.</title>
        <authorList>
            <person name="Zhang J."/>
        </authorList>
    </citation>
    <scope>NUCLEOTIDE SEQUENCE [LARGE SCALE GENOMIC DNA]</scope>
    <source>
        <strain evidence="1 2">DT12</strain>
    </source>
</reference>
<gene>
    <name evidence="1" type="primary">gerPC</name>
    <name evidence="1" type="ORF">OS242_17210</name>
</gene>
<proteinExistence type="predicted"/>
<accession>A0ABT3XAA9</accession>
<dbReference type="EMBL" id="JAPMLT010000012">
    <property type="protein sequence ID" value="MCX7571684.1"/>
    <property type="molecule type" value="Genomic_DNA"/>
</dbReference>
<organism evidence="1 2">
    <name type="scientific">Tumebacillus lacus</name>
    <dbReference type="NCBI Taxonomy" id="2995335"/>
    <lineage>
        <taxon>Bacteria</taxon>
        <taxon>Bacillati</taxon>
        <taxon>Bacillota</taxon>
        <taxon>Bacilli</taxon>
        <taxon>Bacillales</taxon>
        <taxon>Alicyclobacillaceae</taxon>
        <taxon>Tumebacillus</taxon>
    </lineage>
</organism>
<name>A0ABT3XAA9_9BACL</name>
<dbReference type="InterPro" id="IPR019673">
    <property type="entry name" value="Spore_germination_GerPC"/>
</dbReference>
<dbReference type="Proteomes" id="UP001208017">
    <property type="component" value="Unassembled WGS sequence"/>
</dbReference>
<evidence type="ECO:0000313" key="1">
    <source>
        <dbReference type="EMBL" id="MCX7571684.1"/>
    </source>
</evidence>